<dbReference type="AlphaFoldDB" id="A0A1T5CBC7"/>
<keyword evidence="5 6" id="KW-0472">Membrane</keyword>
<keyword evidence="4 6" id="KW-1133">Transmembrane helix</keyword>
<dbReference type="Proteomes" id="UP000190897">
    <property type="component" value="Unassembled WGS sequence"/>
</dbReference>
<organism evidence="9 10">
    <name type="scientific">Dyadobacter psychrophilus</name>
    <dbReference type="NCBI Taxonomy" id="651661"/>
    <lineage>
        <taxon>Bacteria</taxon>
        <taxon>Pseudomonadati</taxon>
        <taxon>Bacteroidota</taxon>
        <taxon>Cytophagia</taxon>
        <taxon>Cytophagales</taxon>
        <taxon>Spirosomataceae</taxon>
        <taxon>Dyadobacter</taxon>
    </lineage>
</organism>
<feature type="transmembrane region" description="Helical" evidence="6">
    <location>
        <begin position="369"/>
        <end position="391"/>
    </location>
</feature>
<feature type="domain" description="ABC3 transporter permease C-terminal" evidence="7">
    <location>
        <begin position="320"/>
        <end position="437"/>
    </location>
</feature>
<feature type="domain" description="ABC3 transporter permease C-terminal" evidence="7">
    <location>
        <begin position="705"/>
        <end position="817"/>
    </location>
</feature>
<evidence type="ECO:0000256" key="4">
    <source>
        <dbReference type="ARBA" id="ARBA00022989"/>
    </source>
</evidence>
<evidence type="ECO:0000313" key="10">
    <source>
        <dbReference type="Proteomes" id="UP000190897"/>
    </source>
</evidence>
<keyword evidence="10" id="KW-1185">Reference proteome</keyword>
<dbReference type="EMBL" id="FUZA01000001">
    <property type="protein sequence ID" value="SKB56636.1"/>
    <property type="molecule type" value="Genomic_DNA"/>
</dbReference>
<comment type="subcellular location">
    <subcellularLocation>
        <location evidence="1">Cell membrane</location>
        <topology evidence="1">Multi-pass membrane protein</topology>
    </subcellularLocation>
</comment>
<feature type="domain" description="MacB-like periplasmic core" evidence="8">
    <location>
        <begin position="51"/>
        <end position="268"/>
    </location>
</feature>
<keyword evidence="2" id="KW-1003">Cell membrane</keyword>
<accession>A0A1T5CBC7</accession>
<evidence type="ECO:0000256" key="6">
    <source>
        <dbReference type="SAM" id="Phobius"/>
    </source>
</evidence>
<dbReference type="InterPro" id="IPR003838">
    <property type="entry name" value="ABC3_permease_C"/>
</dbReference>
<evidence type="ECO:0000313" key="9">
    <source>
        <dbReference type="EMBL" id="SKB56636.1"/>
    </source>
</evidence>
<feature type="transmembrane region" description="Helical" evidence="6">
    <location>
        <begin position="785"/>
        <end position="807"/>
    </location>
</feature>
<dbReference type="GO" id="GO:0005886">
    <property type="term" value="C:plasma membrane"/>
    <property type="evidence" value="ECO:0007669"/>
    <property type="project" value="UniProtKB-SubCell"/>
</dbReference>
<evidence type="ECO:0000259" key="7">
    <source>
        <dbReference type="Pfam" id="PF02687"/>
    </source>
</evidence>
<protein>
    <submittedName>
        <fullName evidence="9">Putative ABC transport system permease protein</fullName>
    </submittedName>
</protein>
<dbReference type="PANTHER" id="PTHR30572">
    <property type="entry name" value="MEMBRANE COMPONENT OF TRANSPORTER-RELATED"/>
    <property type="match status" value="1"/>
</dbReference>
<dbReference type="InterPro" id="IPR050250">
    <property type="entry name" value="Macrolide_Exporter_MacB"/>
</dbReference>
<evidence type="ECO:0000256" key="2">
    <source>
        <dbReference type="ARBA" id="ARBA00022475"/>
    </source>
</evidence>
<proteinExistence type="predicted"/>
<feature type="transmembrane region" description="Helical" evidence="6">
    <location>
        <begin position="453"/>
        <end position="478"/>
    </location>
</feature>
<dbReference type="InterPro" id="IPR025857">
    <property type="entry name" value="MacB_PCD"/>
</dbReference>
<evidence type="ECO:0000256" key="1">
    <source>
        <dbReference type="ARBA" id="ARBA00004651"/>
    </source>
</evidence>
<reference evidence="10" key="1">
    <citation type="submission" date="2017-02" db="EMBL/GenBank/DDBJ databases">
        <authorList>
            <person name="Varghese N."/>
            <person name="Submissions S."/>
        </authorList>
    </citation>
    <scope>NUCLEOTIDE SEQUENCE [LARGE SCALE GENOMIC DNA]</scope>
    <source>
        <strain evidence="10">DSM 22270</strain>
    </source>
</reference>
<dbReference type="Pfam" id="PF02687">
    <property type="entry name" value="FtsX"/>
    <property type="match status" value="2"/>
</dbReference>
<evidence type="ECO:0000256" key="5">
    <source>
        <dbReference type="ARBA" id="ARBA00023136"/>
    </source>
</evidence>
<feature type="transmembrane region" description="Helical" evidence="6">
    <location>
        <begin position="701"/>
        <end position="721"/>
    </location>
</feature>
<feature type="transmembrane region" description="Helical" evidence="6">
    <location>
        <begin position="49"/>
        <end position="72"/>
    </location>
</feature>
<feature type="transmembrane region" description="Helical" evidence="6">
    <location>
        <begin position="315"/>
        <end position="336"/>
    </location>
</feature>
<feature type="transmembrane region" description="Helical" evidence="6">
    <location>
        <begin position="411"/>
        <end position="432"/>
    </location>
</feature>
<feature type="domain" description="MacB-like periplasmic core" evidence="8">
    <location>
        <begin position="464"/>
        <end position="626"/>
    </location>
</feature>
<evidence type="ECO:0000256" key="3">
    <source>
        <dbReference type="ARBA" id="ARBA00022692"/>
    </source>
</evidence>
<dbReference type="STRING" id="651661.SAMN05660293_01059"/>
<keyword evidence="3 6" id="KW-0812">Transmembrane</keyword>
<dbReference type="Pfam" id="PF12704">
    <property type="entry name" value="MacB_PCD"/>
    <property type="match status" value="2"/>
</dbReference>
<sequence>MFVIHLEFGTYVLESRWALRLRELTILRTKAMFKNYLKIALRNLWKHKVFSFINIMGLTVGMSACFLIFLYVNFELSYDAFNTKSDRIYRLVTDIKTPSETINAGITSWAFAPSIKSDFPEVEAFTRVSGGSFLVRKGDIKFQEDKTVFADSTLFQVFDFKLIKGDPKTALKDQLSIVFTEKAAKKYFGDADPVGQTLLLSGDGLPAKVTGVMKDIPENSQIKGDMFVSMTTMTQRFNKGLDDQWGNFGATTYLLLVPGTTKTALENKFPAFLERRAGKTMKESQMYYKLFLEPLRDVYLKSTRDTAESGSMNNVYVFSVVAVFILLIACINFVNLTTARSVERAKEVGIRKVVGAPKMLVARQFISESILLCLIAFVFAVVLSTALIPLFNNLSGKVISTGILDNLPFVAGMFVAAILIGILAGIYPALVLSSFEPVVVLKGRFTTSVKGILLRKSLVTIQFAISIALIIATIVVYIQMDFMRNRDLGFSKDQMMIVNSQGDPKKDAFKQSLADITGVKSTAASSSVPGSGNPGAYSEIENKSGDLQIANLDLYFVDFDYIPQFGLKMAAGRPFSRDFGTDTTQAMVMNEAAVKLFGYSSPEEAIGRRFKQWGREGKIVGVVKDFHFRSLQETIKPLTMRIEPRGSELVSIKIDGGNIKETVAAVEQKWKTIMPNRPFSYYFMDEFFDRQYRSEERFEKLFFNFAILAIFISCLGLLGLASYSTMQRTKEIGVRKVMGASTGSIVGLLSKDFLKLVLIAFVIASPIAYYGMYRWLENFAYKTDIYWWIFAIAAFLSAAIAFATVSFQSIRAALMNPVKSLRSE</sequence>
<feature type="transmembrane region" description="Helical" evidence="6">
    <location>
        <begin position="753"/>
        <end position="773"/>
    </location>
</feature>
<dbReference type="GO" id="GO:0022857">
    <property type="term" value="F:transmembrane transporter activity"/>
    <property type="evidence" value="ECO:0007669"/>
    <property type="project" value="TreeGrafter"/>
</dbReference>
<name>A0A1T5CBC7_9BACT</name>
<evidence type="ECO:0000259" key="8">
    <source>
        <dbReference type="Pfam" id="PF12704"/>
    </source>
</evidence>
<dbReference type="PANTHER" id="PTHR30572:SF18">
    <property type="entry name" value="ABC-TYPE MACROLIDE FAMILY EXPORT SYSTEM PERMEASE COMPONENT 2"/>
    <property type="match status" value="1"/>
</dbReference>
<gene>
    <name evidence="9" type="ORF">SAMN05660293_01059</name>
</gene>